<feature type="compositionally biased region" description="Low complexity" evidence="9">
    <location>
        <begin position="185"/>
        <end position="199"/>
    </location>
</feature>
<comment type="caution">
    <text evidence="13">The sequence shown here is derived from an EMBL/GenBank/DDBJ whole genome shotgun (WGS) entry which is preliminary data.</text>
</comment>
<dbReference type="GO" id="GO:0005886">
    <property type="term" value="C:plasma membrane"/>
    <property type="evidence" value="ECO:0007669"/>
    <property type="project" value="UniProtKB-SubCell"/>
</dbReference>
<evidence type="ECO:0000256" key="7">
    <source>
        <dbReference type="ARBA" id="ARBA00022989"/>
    </source>
</evidence>
<dbReference type="NCBIfam" id="TIGR01007">
    <property type="entry name" value="eps_fam"/>
    <property type="match status" value="1"/>
</dbReference>
<organism evidence="13 14">
    <name type="scientific">Candidatus Nephthysia bennettiae</name>
    <dbReference type="NCBI Taxonomy" id="3127016"/>
    <lineage>
        <taxon>Bacteria</taxon>
        <taxon>Bacillati</taxon>
        <taxon>Candidatus Dormiibacterota</taxon>
        <taxon>Candidatus Dormibacteria</taxon>
        <taxon>Candidatus Dormibacterales</taxon>
        <taxon>Candidatus Dormibacteraceae</taxon>
        <taxon>Candidatus Nephthysia</taxon>
    </lineage>
</organism>
<proteinExistence type="inferred from homology"/>
<keyword evidence="14" id="KW-1185">Reference proteome</keyword>
<evidence type="ECO:0000259" key="12">
    <source>
        <dbReference type="Pfam" id="PF13807"/>
    </source>
</evidence>
<comment type="similarity">
    <text evidence="2">Belongs to the CpsC/CapA family.</text>
</comment>
<evidence type="ECO:0000313" key="13">
    <source>
        <dbReference type="EMBL" id="MBJ7597636.1"/>
    </source>
</evidence>
<sequence length="565" mass="61625">MTLSQYVRTILRRAWLLVALPVLAVTGALAVTHTFPPTYESEAHILVRPVQPISSLDATSSGSTADEVSRTYAQMMTERPLLAQVIADLKLQTTPEQLQGAIKITPQANTTVLKVNVQSSDPAVARDIANKLIQDFVQQTRQIEQRQAAQYRNSVESQLNQLRQQIQTEQGRIDQLQTKADQLQSQSTTKRGSSTSTSSLRPDEQTELANLQEQVTLDRSQYASIVHTESDIQVNVARAADNLVVLSPAVAPGVPISPKPMLNALLAALGGLALAVGLTLLLEHFDSSIRTDEQLVEHTGLRPLGHIPFARGNRGQKELVVLRKDSYLVEPYKALRTNLLFSTLEREPKAIAVTSATPREGKSRIAANLAIALAQAGRHTLLIDCDFRRPVQHRLFGRQRNVGLADLIVGEVSEAEVILPVDTVPNLYLLSSGSSPHNASELLDSIGMRTLLGRVSEAFDHVILDTPAVNVMADGLVVGRNAEATLLVVEHGRSRYQAVRKAREALDNVGARVVGCALNKVPSRERHTYYKSSSRNGKAHTTAPPARQETAELVVTAGRTQEPPN</sequence>
<dbReference type="Proteomes" id="UP000612893">
    <property type="component" value="Unassembled WGS sequence"/>
</dbReference>
<dbReference type="GO" id="GO:0004715">
    <property type="term" value="F:non-membrane spanning protein tyrosine kinase activity"/>
    <property type="evidence" value="ECO:0007669"/>
    <property type="project" value="UniProtKB-EC"/>
</dbReference>
<evidence type="ECO:0000256" key="3">
    <source>
        <dbReference type="ARBA" id="ARBA00022475"/>
    </source>
</evidence>
<feature type="region of interest" description="Disordered" evidence="9">
    <location>
        <begin position="526"/>
        <end position="565"/>
    </location>
</feature>
<dbReference type="GO" id="GO:0005524">
    <property type="term" value="F:ATP binding"/>
    <property type="evidence" value="ECO:0007669"/>
    <property type="project" value="UniProtKB-KW"/>
</dbReference>
<dbReference type="InterPro" id="IPR050445">
    <property type="entry name" value="Bact_polysacc_biosynth/exp"/>
</dbReference>
<dbReference type="Pfam" id="PF13807">
    <property type="entry name" value="GNVR"/>
    <property type="match status" value="1"/>
</dbReference>
<evidence type="ECO:0000256" key="2">
    <source>
        <dbReference type="ARBA" id="ARBA00006683"/>
    </source>
</evidence>
<dbReference type="PANTHER" id="PTHR32309">
    <property type="entry name" value="TYROSINE-PROTEIN KINASE"/>
    <property type="match status" value="1"/>
</dbReference>
<reference evidence="13" key="1">
    <citation type="submission" date="2020-10" db="EMBL/GenBank/DDBJ databases">
        <title>Ca. Dormibacterota MAGs.</title>
        <authorList>
            <person name="Montgomery K."/>
        </authorList>
    </citation>
    <scope>NUCLEOTIDE SEQUENCE [LARGE SCALE GENOMIC DNA]</scope>
    <source>
        <strain evidence="13">SC8812_S17_10</strain>
    </source>
</reference>
<protein>
    <submittedName>
        <fullName evidence="13">Polysaccharide biosynthesis tyrosine autokinase</fullName>
        <ecNumber evidence="13">2.7.10.2</ecNumber>
    </submittedName>
</protein>
<feature type="domain" description="Tyrosine-protein kinase G-rich" evidence="12">
    <location>
        <begin position="204"/>
        <end position="281"/>
    </location>
</feature>
<evidence type="ECO:0000256" key="8">
    <source>
        <dbReference type="ARBA" id="ARBA00023136"/>
    </source>
</evidence>
<keyword evidence="5" id="KW-0547">Nucleotide-binding</keyword>
<evidence type="ECO:0000256" key="5">
    <source>
        <dbReference type="ARBA" id="ARBA00022741"/>
    </source>
</evidence>
<accession>A0A934N6J0</accession>
<evidence type="ECO:0000259" key="10">
    <source>
        <dbReference type="Pfam" id="PF01656"/>
    </source>
</evidence>
<dbReference type="InterPro" id="IPR027417">
    <property type="entry name" value="P-loop_NTPase"/>
</dbReference>
<dbReference type="InterPro" id="IPR003856">
    <property type="entry name" value="LPS_length_determ_N"/>
</dbReference>
<keyword evidence="6" id="KW-0067">ATP-binding</keyword>
<dbReference type="InterPro" id="IPR032807">
    <property type="entry name" value="GNVR"/>
</dbReference>
<evidence type="ECO:0000259" key="11">
    <source>
        <dbReference type="Pfam" id="PF02706"/>
    </source>
</evidence>
<evidence type="ECO:0000313" key="14">
    <source>
        <dbReference type="Proteomes" id="UP000612893"/>
    </source>
</evidence>
<feature type="region of interest" description="Disordered" evidence="9">
    <location>
        <begin position="174"/>
        <end position="204"/>
    </location>
</feature>
<dbReference type="Gene3D" id="3.40.50.300">
    <property type="entry name" value="P-loop containing nucleotide triphosphate hydrolases"/>
    <property type="match status" value="1"/>
</dbReference>
<dbReference type="EMBL" id="JAEKNR010000071">
    <property type="protein sequence ID" value="MBJ7597636.1"/>
    <property type="molecule type" value="Genomic_DNA"/>
</dbReference>
<feature type="compositionally biased region" description="Polar residues" evidence="9">
    <location>
        <begin position="174"/>
        <end position="184"/>
    </location>
</feature>
<dbReference type="Pfam" id="PF01656">
    <property type="entry name" value="CbiA"/>
    <property type="match status" value="1"/>
</dbReference>
<evidence type="ECO:0000256" key="6">
    <source>
        <dbReference type="ARBA" id="ARBA00022840"/>
    </source>
</evidence>
<feature type="domain" description="Polysaccharide chain length determinant N-terminal" evidence="11">
    <location>
        <begin position="2"/>
        <end position="89"/>
    </location>
</feature>
<keyword evidence="4" id="KW-0812">Transmembrane</keyword>
<feature type="domain" description="CobQ/CobB/MinD/ParA nucleotide binding" evidence="10">
    <location>
        <begin position="351"/>
        <end position="531"/>
    </location>
</feature>
<gene>
    <name evidence="13" type="ORF">JF922_06065</name>
</gene>
<dbReference type="Pfam" id="PF02706">
    <property type="entry name" value="Wzz"/>
    <property type="match status" value="1"/>
</dbReference>
<keyword evidence="13" id="KW-0808">Transferase</keyword>
<dbReference type="CDD" id="cd05387">
    <property type="entry name" value="BY-kinase"/>
    <property type="match status" value="1"/>
</dbReference>
<evidence type="ECO:0000256" key="1">
    <source>
        <dbReference type="ARBA" id="ARBA00004651"/>
    </source>
</evidence>
<evidence type="ECO:0000256" key="9">
    <source>
        <dbReference type="SAM" id="MobiDB-lite"/>
    </source>
</evidence>
<keyword evidence="3" id="KW-1003">Cell membrane</keyword>
<dbReference type="PANTHER" id="PTHR32309:SF13">
    <property type="entry name" value="FERRIC ENTEROBACTIN TRANSPORT PROTEIN FEPE"/>
    <property type="match status" value="1"/>
</dbReference>
<dbReference type="EC" id="2.7.10.2" evidence="13"/>
<keyword evidence="8" id="KW-0472">Membrane</keyword>
<dbReference type="AlphaFoldDB" id="A0A934N6J0"/>
<dbReference type="RefSeq" id="WP_338200022.1">
    <property type="nucleotide sequence ID" value="NZ_JAEKNR010000071.1"/>
</dbReference>
<name>A0A934N6J0_9BACT</name>
<dbReference type="SUPFAM" id="SSF52540">
    <property type="entry name" value="P-loop containing nucleoside triphosphate hydrolases"/>
    <property type="match status" value="1"/>
</dbReference>
<dbReference type="InterPro" id="IPR005702">
    <property type="entry name" value="Wzc-like_C"/>
</dbReference>
<evidence type="ECO:0000256" key="4">
    <source>
        <dbReference type="ARBA" id="ARBA00022692"/>
    </source>
</evidence>
<keyword evidence="7" id="KW-1133">Transmembrane helix</keyword>
<comment type="subcellular location">
    <subcellularLocation>
        <location evidence="1">Cell membrane</location>
        <topology evidence="1">Multi-pass membrane protein</topology>
    </subcellularLocation>
</comment>
<dbReference type="InterPro" id="IPR002586">
    <property type="entry name" value="CobQ/CobB/MinD/ParA_Nub-bd_dom"/>
</dbReference>